<evidence type="ECO:0000256" key="5">
    <source>
        <dbReference type="ARBA" id="ARBA00022984"/>
    </source>
</evidence>
<evidence type="ECO:0000256" key="2">
    <source>
        <dbReference type="ARBA" id="ARBA00022729"/>
    </source>
</evidence>
<protein>
    <recommendedName>
        <fullName evidence="7">Peptidase S11 D-alanyl-D-alanine carboxypeptidase A N-terminal domain-containing protein</fullName>
    </recommendedName>
</protein>
<evidence type="ECO:0000259" key="7">
    <source>
        <dbReference type="Pfam" id="PF00768"/>
    </source>
</evidence>
<dbReference type="Gene3D" id="3.40.710.10">
    <property type="entry name" value="DD-peptidase/beta-lactamase superfamily"/>
    <property type="match status" value="1"/>
</dbReference>
<dbReference type="Pfam" id="PF00768">
    <property type="entry name" value="Peptidase_S11"/>
    <property type="match status" value="1"/>
</dbReference>
<organism evidence="8">
    <name type="scientific">marine metagenome</name>
    <dbReference type="NCBI Taxonomy" id="408172"/>
    <lineage>
        <taxon>unclassified sequences</taxon>
        <taxon>metagenomes</taxon>
        <taxon>ecological metagenomes</taxon>
    </lineage>
</organism>
<keyword evidence="5" id="KW-0573">Peptidoglycan synthesis</keyword>
<evidence type="ECO:0000256" key="4">
    <source>
        <dbReference type="ARBA" id="ARBA00022960"/>
    </source>
</evidence>
<dbReference type="GO" id="GO:0009002">
    <property type="term" value="F:serine-type D-Ala-D-Ala carboxypeptidase activity"/>
    <property type="evidence" value="ECO:0007669"/>
    <property type="project" value="InterPro"/>
</dbReference>
<dbReference type="EMBL" id="UINC01003959">
    <property type="protein sequence ID" value="SVA10652.1"/>
    <property type="molecule type" value="Genomic_DNA"/>
</dbReference>
<dbReference type="GO" id="GO:0009252">
    <property type="term" value="P:peptidoglycan biosynthetic process"/>
    <property type="evidence" value="ECO:0007669"/>
    <property type="project" value="UniProtKB-KW"/>
</dbReference>
<evidence type="ECO:0000256" key="1">
    <source>
        <dbReference type="ARBA" id="ARBA00007164"/>
    </source>
</evidence>
<keyword evidence="2" id="KW-0732">Signal</keyword>
<feature type="domain" description="Peptidase S11 D-alanyl-D-alanine carboxypeptidase A N-terminal" evidence="7">
    <location>
        <begin position="25"/>
        <end position="197"/>
    </location>
</feature>
<evidence type="ECO:0000256" key="3">
    <source>
        <dbReference type="ARBA" id="ARBA00022801"/>
    </source>
</evidence>
<evidence type="ECO:0000313" key="8">
    <source>
        <dbReference type="EMBL" id="SVA10652.1"/>
    </source>
</evidence>
<feature type="non-terminal residue" evidence="8">
    <location>
        <position position="201"/>
    </location>
</feature>
<dbReference type="SUPFAM" id="SSF56601">
    <property type="entry name" value="beta-lactamase/transpeptidase-like"/>
    <property type="match status" value="1"/>
</dbReference>
<reference evidence="8" key="1">
    <citation type="submission" date="2018-05" db="EMBL/GenBank/DDBJ databases">
        <authorList>
            <person name="Lanie J.A."/>
            <person name="Ng W.-L."/>
            <person name="Kazmierczak K.M."/>
            <person name="Andrzejewski T.M."/>
            <person name="Davidsen T.M."/>
            <person name="Wayne K.J."/>
            <person name="Tettelin H."/>
            <person name="Glass J.I."/>
            <person name="Rusch D."/>
            <person name="Podicherti R."/>
            <person name="Tsui H.-C.T."/>
            <person name="Winkler M.E."/>
        </authorList>
    </citation>
    <scope>NUCLEOTIDE SEQUENCE</scope>
</reference>
<dbReference type="PANTHER" id="PTHR21581">
    <property type="entry name" value="D-ALANYL-D-ALANINE CARBOXYPEPTIDASE"/>
    <property type="match status" value="1"/>
</dbReference>
<dbReference type="InterPro" id="IPR001967">
    <property type="entry name" value="Peptidase_S11_N"/>
</dbReference>
<comment type="similarity">
    <text evidence="1">Belongs to the peptidase S11 family.</text>
</comment>
<feature type="non-terminal residue" evidence="8">
    <location>
        <position position="1"/>
    </location>
</feature>
<dbReference type="PANTHER" id="PTHR21581:SF6">
    <property type="entry name" value="TRAFFICKING PROTEIN PARTICLE COMPLEX SUBUNIT 12"/>
    <property type="match status" value="1"/>
</dbReference>
<dbReference type="GO" id="GO:0071555">
    <property type="term" value="P:cell wall organization"/>
    <property type="evidence" value="ECO:0007669"/>
    <property type="project" value="UniProtKB-KW"/>
</dbReference>
<dbReference type="AlphaFoldDB" id="A0A381T367"/>
<name>A0A381T367_9ZZZZ</name>
<keyword evidence="3" id="KW-0378">Hydrolase</keyword>
<sequence>MKNLQNYIKILIFIAFIVYPTSLLAKRAAIIIDYDSKEVLFEINADTRNYPASLAKIMTLYIVFDYLHKNRLSWNSQMKVSKIASSRSPSKLYLEEGSYITVENAVLALVIKSANDVAAVVAEHISKTEKEFAKLMTAYARNIGMKNTTFKNASGLPNRAQMTSARDIATLSHALISNFPEEYKLFSREKFVWKGKTYKTH</sequence>
<dbReference type="GO" id="GO:0006508">
    <property type="term" value="P:proteolysis"/>
    <property type="evidence" value="ECO:0007669"/>
    <property type="project" value="InterPro"/>
</dbReference>
<dbReference type="InterPro" id="IPR018044">
    <property type="entry name" value="Peptidase_S11"/>
</dbReference>
<dbReference type="GO" id="GO:0008360">
    <property type="term" value="P:regulation of cell shape"/>
    <property type="evidence" value="ECO:0007669"/>
    <property type="project" value="UniProtKB-KW"/>
</dbReference>
<accession>A0A381T367</accession>
<dbReference type="InterPro" id="IPR012338">
    <property type="entry name" value="Beta-lactam/transpept-like"/>
</dbReference>
<proteinExistence type="inferred from homology"/>
<keyword evidence="6" id="KW-0961">Cell wall biogenesis/degradation</keyword>
<evidence type="ECO:0000256" key="6">
    <source>
        <dbReference type="ARBA" id="ARBA00023316"/>
    </source>
</evidence>
<gene>
    <name evidence="8" type="ORF">METZ01_LOCUS63506</name>
</gene>
<keyword evidence="4" id="KW-0133">Cell shape</keyword>
<dbReference type="PRINTS" id="PR00725">
    <property type="entry name" value="DADACBPTASE1"/>
</dbReference>